<gene>
    <name evidence="4" type="ORF">TorRG33x02_200970</name>
</gene>
<dbReference type="SMART" id="SM00382">
    <property type="entry name" value="AAA"/>
    <property type="match status" value="2"/>
</dbReference>
<comment type="caution">
    <text evidence="4">The sequence shown here is derived from an EMBL/GenBank/DDBJ whole genome shotgun (WGS) entry which is preliminary data.</text>
</comment>
<evidence type="ECO:0000256" key="2">
    <source>
        <dbReference type="SAM" id="MobiDB-lite"/>
    </source>
</evidence>
<feature type="domain" description="AAA+ ATPase" evidence="3">
    <location>
        <begin position="391"/>
        <end position="492"/>
    </location>
</feature>
<dbReference type="Pfam" id="PF00004">
    <property type="entry name" value="AAA"/>
    <property type="match status" value="2"/>
</dbReference>
<dbReference type="GO" id="GO:0005524">
    <property type="term" value="F:ATP binding"/>
    <property type="evidence" value="ECO:0007669"/>
    <property type="project" value="UniProtKB-KW"/>
</dbReference>
<proteinExistence type="inferred from homology"/>
<feature type="domain" description="AAA+ ATPase" evidence="3">
    <location>
        <begin position="136"/>
        <end position="271"/>
    </location>
</feature>
<dbReference type="AlphaFoldDB" id="A0A2P5EEW2"/>
<dbReference type="InterPro" id="IPR055278">
    <property type="entry name" value="CDC48c"/>
</dbReference>
<dbReference type="GO" id="GO:0016887">
    <property type="term" value="F:ATP hydrolysis activity"/>
    <property type="evidence" value="ECO:0007669"/>
    <property type="project" value="InterPro"/>
</dbReference>
<accession>A0A2P5EEW2</accession>
<dbReference type="InterPro" id="IPR003960">
    <property type="entry name" value="ATPase_AAA_CS"/>
</dbReference>
<keyword evidence="1" id="KW-0547">Nucleotide-binding</keyword>
<protein>
    <submittedName>
        <fullName evidence="4">Spastin</fullName>
    </submittedName>
</protein>
<dbReference type="Pfam" id="PF17862">
    <property type="entry name" value="AAA_lid_3"/>
    <property type="match status" value="1"/>
</dbReference>
<dbReference type="Gene3D" id="3.40.50.300">
    <property type="entry name" value="P-loop containing nucleotide triphosphate hydrolases"/>
    <property type="match status" value="3"/>
</dbReference>
<dbReference type="InterPro" id="IPR003959">
    <property type="entry name" value="ATPase_AAA_core"/>
</dbReference>
<dbReference type="PROSITE" id="PS00674">
    <property type="entry name" value="AAA"/>
    <property type="match status" value="2"/>
</dbReference>
<evidence type="ECO:0000259" key="3">
    <source>
        <dbReference type="SMART" id="SM00382"/>
    </source>
</evidence>
<organism evidence="4 5">
    <name type="scientific">Trema orientale</name>
    <name type="common">Charcoal tree</name>
    <name type="synonym">Celtis orientalis</name>
    <dbReference type="NCBI Taxonomy" id="63057"/>
    <lineage>
        <taxon>Eukaryota</taxon>
        <taxon>Viridiplantae</taxon>
        <taxon>Streptophyta</taxon>
        <taxon>Embryophyta</taxon>
        <taxon>Tracheophyta</taxon>
        <taxon>Spermatophyta</taxon>
        <taxon>Magnoliopsida</taxon>
        <taxon>eudicotyledons</taxon>
        <taxon>Gunneridae</taxon>
        <taxon>Pentapetalae</taxon>
        <taxon>rosids</taxon>
        <taxon>fabids</taxon>
        <taxon>Rosales</taxon>
        <taxon>Cannabaceae</taxon>
        <taxon>Trema</taxon>
    </lineage>
</organism>
<sequence length="577" mass="64613">MELMENVHTPRIQGTDQDRSSTSDEESDDGAVSTPEVDLMKWTLGDSYNGHNRVPKKEKNPEKIEFSSEGDVRKRLTIESKKKGGAEGKGSSWVADVEEPRFRDFGGMEETLKKLVKKVLVPFCHPQLPRRLSVEPITGVLLHGPPGCGKTTLAHAIANETRVPYFIVNAYNTGASEENIRELFMKAQRTASKRGNSHRGMERRIVTQLMTCMDECHRLVKPTRENSESKYPYGTQGYVLVIGATNRPDDMDPALRRPGRFAKEIPGLRQVLLELIWSPLLTKLVPLQMARNTDERESKLSANFEDEELSEELWKESWPPEDVENLSITMADLEEAISMVQPSSTRVGFSDIPDVKWEDVGGLDLLRQEFDKYIIRPIKYPEEYEEFEVKLETGFLLYKPPGCGKTLIAKAVANEAGANFIHIKVNALTTKRGKEGGWVVERLVNLLLVELDGADQRQGVFVIGATNRPDVIDNALLRSGRFCKHLYVLLPSPGERGLILKALMKNHPVDATVDLNAVGRMEACDNFSGADLAALANEAAVIAGADKTNCTRTIKMTHFELAQKQYYQKLSQSFRAV</sequence>
<dbReference type="STRING" id="63057.A0A2P5EEW2"/>
<dbReference type="PANTHER" id="PTHR48470">
    <property type="entry name" value="CELL DIVISION CONTROL PROTEIN 48 C ISOFORM 1"/>
    <property type="match status" value="1"/>
</dbReference>
<dbReference type="InParanoid" id="A0A2P5EEW2"/>
<evidence type="ECO:0000256" key="1">
    <source>
        <dbReference type="RuleBase" id="RU003651"/>
    </source>
</evidence>
<evidence type="ECO:0000313" key="5">
    <source>
        <dbReference type="Proteomes" id="UP000237000"/>
    </source>
</evidence>
<reference evidence="5" key="1">
    <citation type="submission" date="2016-06" db="EMBL/GenBank/DDBJ databases">
        <title>Parallel loss of symbiosis genes in relatives of nitrogen-fixing non-legume Parasponia.</title>
        <authorList>
            <person name="Van Velzen R."/>
            <person name="Holmer R."/>
            <person name="Bu F."/>
            <person name="Rutten L."/>
            <person name="Van Zeijl A."/>
            <person name="Liu W."/>
            <person name="Santuari L."/>
            <person name="Cao Q."/>
            <person name="Sharma T."/>
            <person name="Shen D."/>
            <person name="Roswanjaya Y."/>
            <person name="Wardhani T."/>
            <person name="Kalhor M.S."/>
            <person name="Jansen J."/>
            <person name="Van den Hoogen J."/>
            <person name="Gungor B."/>
            <person name="Hartog M."/>
            <person name="Hontelez J."/>
            <person name="Verver J."/>
            <person name="Yang W.-C."/>
            <person name="Schijlen E."/>
            <person name="Repin R."/>
            <person name="Schilthuizen M."/>
            <person name="Schranz E."/>
            <person name="Heidstra R."/>
            <person name="Miyata K."/>
            <person name="Fedorova E."/>
            <person name="Kohlen W."/>
            <person name="Bisseling T."/>
            <person name="Smit S."/>
            <person name="Geurts R."/>
        </authorList>
    </citation>
    <scope>NUCLEOTIDE SEQUENCE [LARGE SCALE GENOMIC DNA]</scope>
    <source>
        <strain evidence="5">cv. RG33-2</strain>
    </source>
</reference>
<dbReference type="InterPro" id="IPR003593">
    <property type="entry name" value="AAA+_ATPase"/>
</dbReference>
<name>A0A2P5EEW2_TREOI</name>
<dbReference type="SUPFAM" id="SSF52540">
    <property type="entry name" value="P-loop containing nucleoside triphosphate hydrolases"/>
    <property type="match status" value="2"/>
</dbReference>
<keyword evidence="1" id="KW-0067">ATP-binding</keyword>
<dbReference type="Gene3D" id="1.10.8.60">
    <property type="match status" value="1"/>
</dbReference>
<comment type="similarity">
    <text evidence="1">Belongs to the AAA ATPase family.</text>
</comment>
<dbReference type="InterPro" id="IPR027417">
    <property type="entry name" value="P-loop_NTPase"/>
</dbReference>
<dbReference type="Proteomes" id="UP000237000">
    <property type="component" value="Unassembled WGS sequence"/>
</dbReference>
<dbReference type="InterPro" id="IPR041569">
    <property type="entry name" value="AAA_lid_3"/>
</dbReference>
<keyword evidence="5" id="KW-1185">Reference proteome</keyword>
<dbReference type="EMBL" id="JXTC01000168">
    <property type="protein sequence ID" value="PON84087.1"/>
    <property type="molecule type" value="Genomic_DNA"/>
</dbReference>
<feature type="compositionally biased region" description="Basic and acidic residues" evidence="2">
    <location>
        <begin position="55"/>
        <end position="70"/>
    </location>
</feature>
<dbReference type="PANTHER" id="PTHR48470:SF1">
    <property type="entry name" value="CELL DIVISION CONTROL PROTEIN 48 C ISOFORM 1"/>
    <property type="match status" value="1"/>
</dbReference>
<evidence type="ECO:0000313" key="4">
    <source>
        <dbReference type="EMBL" id="PON84087.1"/>
    </source>
</evidence>
<feature type="region of interest" description="Disordered" evidence="2">
    <location>
        <begin position="1"/>
        <end position="70"/>
    </location>
</feature>
<dbReference type="OrthoDB" id="27435at2759"/>